<dbReference type="EMBL" id="RXIC02000160">
    <property type="protein sequence ID" value="KAB1200462.1"/>
    <property type="molecule type" value="Genomic_DNA"/>
</dbReference>
<dbReference type="GO" id="GO:0003700">
    <property type="term" value="F:DNA-binding transcription factor activity"/>
    <property type="evidence" value="ECO:0007669"/>
    <property type="project" value="InterPro"/>
</dbReference>
<dbReference type="FunFam" id="3.30.730.10:FF:000001">
    <property type="entry name" value="Ethylene-responsive transcription factor 2"/>
    <property type="match status" value="1"/>
</dbReference>
<evidence type="ECO:0000256" key="3">
    <source>
        <dbReference type="ARBA" id="ARBA00023125"/>
    </source>
</evidence>
<dbReference type="Pfam" id="PF00847">
    <property type="entry name" value="AP2"/>
    <property type="match status" value="1"/>
</dbReference>
<dbReference type="PROSITE" id="PS51032">
    <property type="entry name" value="AP2_ERF"/>
    <property type="match status" value="1"/>
</dbReference>
<feature type="domain" description="AP2/ERF" evidence="8">
    <location>
        <begin position="87"/>
        <end position="145"/>
    </location>
</feature>
<dbReference type="SUPFAM" id="SSF54171">
    <property type="entry name" value="DNA-binding domain"/>
    <property type="match status" value="1"/>
</dbReference>
<comment type="similarity">
    <text evidence="6">Belongs to the AP2/ERF transcription factor family. ERF subfamily.</text>
</comment>
<name>A0A6A1UJQ1_9ROSI</name>
<evidence type="ECO:0000256" key="2">
    <source>
        <dbReference type="ARBA" id="ARBA00023015"/>
    </source>
</evidence>
<organism evidence="9 10">
    <name type="scientific">Morella rubra</name>
    <name type="common">Chinese bayberry</name>
    <dbReference type="NCBI Taxonomy" id="262757"/>
    <lineage>
        <taxon>Eukaryota</taxon>
        <taxon>Viridiplantae</taxon>
        <taxon>Streptophyta</taxon>
        <taxon>Embryophyta</taxon>
        <taxon>Tracheophyta</taxon>
        <taxon>Spermatophyta</taxon>
        <taxon>Magnoliopsida</taxon>
        <taxon>eudicotyledons</taxon>
        <taxon>Gunneridae</taxon>
        <taxon>Pentapetalae</taxon>
        <taxon>rosids</taxon>
        <taxon>fabids</taxon>
        <taxon>Fagales</taxon>
        <taxon>Myricaceae</taxon>
        <taxon>Morella</taxon>
    </lineage>
</organism>
<dbReference type="GO" id="GO:0003677">
    <property type="term" value="F:DNA binding"/>
    <property type="evidence" value="ECO:0007669"/>
    <property type="project" value="UniProtKB-KW"/>
</dbReference>
<dbReference type="CDD" id="cd00018">
    <property type="entry name" value="AP2"/>
    <property type="match status" value="1"/>
</dbReference>
<reference evidence="9 10" key="1">
    <citation type="journal article" date="2019" name="Plant Biotechnol. J.">
        <title>The red bayberry genome and genetic basis of sex determination.</title>
        <authorList>
            <person name="Jia H.M."/>
            <person name="Jia H.J."/>
            <person name="Cai Q.L."/>
            <person name="Wang Y."/>
            <person name="Zhao H.B."/>
            <person name="Yang W.F."/>
            <person name="Wang G.Y."/>
            <person name="Li Y.H."/>
            <person name="Zhan D.L."/>
            <person name="Shen Y.T."/>
            <person name="Niu Q.F."/>
            <person name="Chang L."/>
            <person name="Qiu J."/>
            <person name="Zhao L."/>
            <person name="Xie H.B."/>
            <person name="Fu W.Y."/>
            <person name="Jin J."/>
            <person name="Li X.W."/>
            <person name="Jiao Y."/>
            <person name="Zhou C.C."/>
            <person name="Tu T."/>
            <person name="Chai C.Y."/>
            <person name="Gao J.L."/>
            <person name="Fan L.J."/>
            <person name="van de Weg E."/>
            <person name="Wang J.Y."/>
            <person name="Gao Z.S."/>
        </authorList>
    </citation>
    <scope>NUCLEOTIDE SEQUENCE [LARGE SCALE GENOMIC DNA]</scope>
    <source>
        <tissue evidence="9">Leaves</tissue>
    </source>
</reference>
<evidence type="ECO:0000256" key="6">
    <source>
        <dbReference type="ARBA" id="ARBA00024343"/>
    </source>
</evidence>
<protein>
    <submittedName>
        <fullName evidence="9">Ethylene-responsive transcription factor 1B</fullName>
    </submittedName>
</protein>
<feature type="region of interest" description="Disordered" evidence="7">
    <location>
        <begin position="58"/>
        <end position="91"/>
    </location>
</feature>
<dbReference type="PANTHER" id="PTHR31190">
    <property type="entry name" value="DNA-BINDING DOMAIN"/>
    <property type="match status" value="1"/>
</dbReference>
<sequence>MENFFFQNPSSEFSQYSSSLDEFSSDELQFHCNPLAFNLSHSDAMLLADNILAEGVHETSETNSTGVVKEEKETSNAKDEPHKKEKSYRGVQRRPWGKYAAEIRDSTRHGMRVWLGTFDSAEEAALAYDQAAFSMRGDLAVLNFPKEMVRESLRGMKRSFEVGCSPAVAIKRRHSRRTRTRKSKAKEEIRSKDVVVFEDLGAEYLEELLSFSCLRPQSSSLSSSICPALFSPSYNIAGV</sequence>
<evidence type="ECO:0000256" key="5">
    <source>
        <dbReference type="ARBA" id="ARBA00023242"/>
    </source>
</evidence>
<evidence type="ECO:0000313" key="10">
    <source>
        <dbReference type="Proteomes" id="UP000516437"/>
    </source>
</evidence>
<comment type="subcellular location">
    <subcellularLocation>
        <location evidence="1">Nucleus</location>
    </subcellularLocation>
</comment>
<keyword evidence="5" id="KW-0539">Nucleus</keyword>
<dbReference type="Gene3D" id="3.30.730.10">
    <property type="entry name" value="AP2/ERF domain"/>
    <property type="match status" value="1"/>
</dbReference>
<evidence type="ECO:0000256" key="4">
    <source>
        <dbReference type="ARBA" id="ARBA00023163"/>
    </source>
</evidence>
<dbReference type="SMART" id="SM00380">
    <property type="entry name" value="AP2"/>
    <property type="match status" value="1"/>
</dbReference>
<dbReference type="InterPro" id="IPR044808">
    <property type="entry name" value="ERF_plant"/>
</dbReference>
<dbReference type="InterPro" id="IPR001471">
    <property type="entry name" value="AP2/ERF_dom"/>
</dbReference>
<evidence type="ECO:0000259" key="8">
    <source>
        <dbReference type="PROSITE" id="PS51032"/>
    </source>
</evidence>
<gene>
    <name evidence="9" type="ORF">CJ030_MR0G007152</name>
</gene>
<proteinExistence type="inferred from homology"/>
<evidence type="ECO:0000256" key="7">
    <source>
        <dbReference type="SAM" id="MobiDB-lite"/>
    </source>
</evidence>
<dbReference type="InterPro" id="IPR016177">
    <property type="entry name" value="DNA-bd_dom_sf"/>
</dbReference>
<accession>A0A6A1UJQ1</accession>
<evidence type="ECO:0000313" key="9">
    <source>
        <dbReference type="EMBL" id="KAB1200462.1"/>
    </source>
</evidence>
<evidence type="ECO:0000256" key="1">
    <source>
        <dbReference type="ARBA" id="ARBA00004123"/>
    </source>
</evidence>
<comment type="caution">
    <text evidence="9">The sequence shown here is derived from an EMBL/GenBank/DDBJ whole genome shotgun (WGS) entry which is preliminary data.</text>
</comment>
<keyword evidence="4" id="KW-0804">Transcription</keyword>
<dbReference type="Proteomes" id="UP000516437">
    <property type="component" value="Unassembled WGS sequence"/>
</dbReference>
<keyword evidence="3" id="KW-0238">DNA-binding</keyword>
<dbReference type="AlphaFoldDB" id="A0A6A1UJQ1"/>
<dbReference type="GO" id="GO:0005634">
    <property type="term" value="C:nucleus"/>
    <property type="evidence" value="ECO:0007669"/>
    <property type="project" value="UniProtKB-SubCell"/>
</dbReference>
<dbReference type="PRINTS" id="PR00367">
    <property type="entry name" value="ETHRSPELEMNT"/>
</dbReference>
<feature type="compositionally biased region" description="Basic and acidic residues" evidence="7">
    <location>
        <begin position="68"/>
        <end position="83"/>
    </location>
</feature>
<dbReference type="GO" id="GO:0009873">
    <property type="term" value="P:ethylene-activated signaling pathway"/>
    <property type="evidence" value="ECO:0007669"/>
    <property type="project" value="InterPro"/>
</dbReference>
<dbReference type="InterPro" id="IPR036955">
    <property type="entry name" value="AP2/ERF_dom_sf"/>
</dbReference>
<keyword evidence="10" id="KW-1185">Reference proteome</keyword>
<dbReference type="OrthoDB" id="670255at2759"/>
<dbReference type="PANTHER" id="PTHR31190:SF72">
    <property type="entry name" value="AP2 DOMAIN CONTAINING PROTEIN, EXPRESSED"/>
    <property type="match status" value="1"/>
</dbReference>
<keyword evidence="2" id="KW-0805">Transcription regulation</keyword>